<comment type="caution">
    <text evidence="4">The sequence shown here is derived from an EMBL/GenBank/DDBJ whole genome shotgun (WGS) entry which is preliminary data.</text>
</comment>
<sequence length="647" mass="73705">MSKVSLHFSIGPVQEFVAQARKTRDFWVGSFLLSYLSGLAIIEVLEGNGEIVFPAVTDQGKIVDPLLKTIEALKKGVKIQKGPSIATLPNRFMAIVPEDFEPQRCADAVRSGWGKIAQAVWERFVKPIAHEGKDTENIWRRQVENFWEINWALGDEKEIDLLDRKKNWRRRILPPEPGDKCTLMGHFQELSGYLRIREREKQDAFWESLRKQVGGYELDERERLSAIGLIKRLFPLVARESIGWDPEQKNYPSTPYLSALPWIIKAVKNLPEIVRQYAECASSLPGATYKEDLELFPSLREIANRDTQTREFLSLNGNCFHQAALSNPNLWVQEGGEDPKDEREKCQKALKELTGKVGEKPSSFYALLLMDGDRMGALLRRYNAKKISSALNSFSKNVKDVVQLHNGVLVYAGGDDVLAMVSLEKALSLALKLREAYVNAFRETFGDDYKVLEEDGEGTISAALVYAHYNVPLTGVIKEAHDILDRVAKDETGRDSLAVTVWKGSGRVLTWSAPWEFIKTHNSNIFDEFLNALSKGDKPKEYNFAFFYNLRERIEPLFSQEGKLPEQWISEEHLVDLLAAEYRKNRERQVDWPTAREKAKNILKLCQRVKRKEKEDGKGYLMDVDKASFQTDGLMLVKFLSQKGVGV</sequence>
<organism evidence="4 5">
    <name type="scientific">Caldanaerobacter subterraneus</name>
    <dbReference type="NCBI Taxonomy" id="911092"/>
    <lineage>
        <taxon>Bacteria</taxon>
        <taxon>Bacillati</taxon>
        <taxon>Bacillota</taxon>
        <taxon>Clostridia</taxon>
        <taxon>Thermoanaerobacterales</taxon>
        <taxon>Thermoanaerobacteraceae</taxon>
        <taxon>Caldanaerobacter</taxon>
    </lineage>
</organism>
<protein>
    <submittedName>
        <fullName evidence="4">CRISPR-associated Cmr2 family protein</fullName>
    </submittedName>
</protein>
<dbReference type="Proteomes" id="UP000294886">
    <property type="component" value="Unassembled WGS sequence"/>
</dbReference>
<name>A0A4R2JT50_9THEO</name>
<dbReference type="InterPro" id="IPR024615">
    <property type="entry name" value="CRISPR-assoc_Cmr2_N"/>
</dbReference>
<accession>A0A4R2JT50</accession>
<evidence type="ECO:0000313" key="4">
    <source>
        <dbReference type="EMBL" id="TCO63531.1"/>
    </source>
</evidence>
<dbReference type="InterPro" id="IPR038242">
    <property type="entry name" value="Cmr2_N"/>
</dbReference>
<dbReference type="Gene3D" id="3.30.70.270">
    <property type="match status" value="1"/>
</dbReference>
<evidence type="ECO:0000259" key="3">
    <source>
        <dbReference type="PROSITE" id="PS50887"/>
    </source>
</evidence>
<evidence type="ECO:0000256" key="1">
    <source>
        <dbReference type="ARBA" id="ARBA00022741"/>
    </source>
</evidence>
<gene>
    <name evidence="4" type="ORF">EV203_11522</name>
</gene>
<dbReference type="Pfam" id="PF22335">
    <property type="entry name" value="Cas10-Cmr2_palm2"/>
    <property type="match status" value="1"/>
</dbReference>
<dbReference type="InterPro" id="IPR000160">
    <property type="entry name" value="GGDEF_dom"/>
</dbReference>
<dbReference type="NCBIfam" id="TIGR02577">
    <property type="entry name" value="cas_TM1794_Cmr2"/>
    <property type="match status" value="1"/>
</dbReference>
<dbReference type="InterPro" id="IPR043128">
    <property type="entry name" value="Rev_trsase/Diguanyl_cyclase"/>
</dbReference>
<dbReference type="Pfam" id="PF12469">
    <property type="entry name" value="Cmr2_N"/>
    <property type="match status" value="1"/>
</dbReference>
<evidence type="ECO:0000256" key="2">
    <source>
        <dbReference type="ARBA" id="ARBA00023118"/>
    </source>
</evidence>
<evidence type="ECO:0000313" key="5">
    <source>
        <dbReference type="Proteomes" id="UP000294886"/>
    </source>
</evidence>
<dbReference type="EMBL" id="SLWU01000015">
    <property type="protein sequence ID" value="TCO63531.1"/>
    <property type="molecule type" value="Genomic_DNA"/>
</dbReference>
<keyword evidence="2" id="KW-0051">Antiviral defense</keyword>
<dbReference type="Gene3D" id="3.30.70.2220">
    <property type="entry name" value="CRISPR-Cas system, Cmr2 subunit, D1 domain, cysteine cluster"/>
    <property type="match status" value="1"/>
</dbReference>
<proteinExistence type="predicted"/>
<dbReference type="PROSITE" id="PS50887">
    <property type="entry name" value="GGDEF"/>
    <property type="match status" value="1"/>
</dbReference>
<dbReference type="RefSeq" id="WP_009609713.1">
    <property type="nucleotide sequence ID" value="NZ_JBFNEK010000037.1"/>
</dbReference>
<dbReference type="InterPro" id="IPR013407">
    <property type="entry name" value="CRISPR-assoc_prot_Cmr2"/>
</dbReference>
<keyword evidence="1" id="KW-0547">Nucleotide-binding</keyword>
<dbReference type="GO" id="GO:0000166">
    <property type="term" value="F:nucleotide binding"/>
    <property type="evidence" value="ECO:0007669"/>
    <property type="project" value="UniProtKB-KW"/>
</dbReference>
<dbReference type="AlphaFoldDB" id="A0A4R2JT50"/>
<feature type="domain" description="GGDEF" evidence="3">
    <location>
        <begin position="363"/>
        <end position="502"/>
    </location>
</feature>
<reference evidence="4 5" key="1">
    <citation type="submission" date="2019-03" db="EMBL/GenBank/DDBJ databases">
        <title>Genomic Encyclopedia of Type Strains, Phase IV (KMG-IV): sequencing the most valuable type-strain genomes for metagenomic binning, comparative biology and taxonomic classification.</title>
        <authorList>
            <person name="Goeker M."/>
        </authorList>
    </citation>
    <scope>NUCLEOTIDE SEQUENCE [LARGE SCALE GENOMIC DNA]</scope>
    <source>
        <strain evidence="4 5">DSM 13054</strain>
    </source>
</reference>
<dbReference type="InterPro" id="IPR054767">
    <property type="entry name" value="Cas10-Cmr2_palm2"/>
</dbReference>
<dbReference type="GO" id="GO:0051607">
    <property type="term" value="P:defense response to virus"/>
    <property type="evidence" value="ECO:0007669"/>
    <property type="project" value="UniProtKB-KW"/>
</dbReference>